<keyword evidence="4" id="KW-1185">Reference proteome</keyword>
<keyword evidence="1" id="KW-0732">Signal</keyword>
<dbReference type="OrthoDB" id="9792011at2"/>
<evidence type="ECO:0000313" key="3">
    <source>
        <dbReference type="EMBL" id="TKB95989.1"/>
    </source>
</evidence>
<reference evidence="3 4" key="1">
    <citation type="submission" date="2019-04" db="EMBL/GenBank/DDBJ databases">
        <title>Pedobacter sp. AR-3-17 sp. nov., isolated from Arctic soil.</title>
        <authorList>
            <person name="Dahal R.H."/>
            <person name="Kim D.-U."/>
        </authorList>
    </citation>
    <scope>NUCLEOTIDE SEQUENCE [LARGE SCALE GENOMIC DNA]</scope>
    <source>
        <strain evidence="3 4">AR-3-17</strain>
    </source>
</reference>
<dbReference type="PROSITE" id="PS51257">
    <property type="entry name" value="PROKAR_LIPOPROTEIN"/>
    <property type="match status" value="1"/>
</dbReference>
<evidence type="ECO:0000256" key="1">
    <source>
        <dbReference type="SAM" id="SignalP"/>
    </source>
</evidence>
<gene>
    <name evidence="3" type="ORF">FA046_15050</name>
</gene>
<dbReference type="Proteomes" id="UP000308181">
    <property type="component" value="Unassembled WGS sequence"/>
</dbReference>
<feature type="chain" id="PRO_5020274897" evidence="1">
    <location>
        <begin position="32"/>
        <end position="241"/>
    </location>
</feature>
<dbReference type="AlphaFoldDB" id="A0A4U1BTR1"/>
<feature type="domain" description="DUF4397" evidence="2">
    <location>
        <begin position="42"/>
        <end position="158"/>
    </location>
</feature>
<name>A0A4U1BTR1_9SPHI</name>
<sequence>MKFKLPVYQRSSLKNLIFGIFICLIFQACTASTDSDLNLGEARIKIYNASPDNSMITFYVNDTLKTPQALSFSQSTNYANTAAGSHIVYTKTGANEIRNSKFSFLFQQNKSYSIFIGGKISKDSLVYISTEDNLTAPSANKAKVRLINASPNSPSVDAVFSTNLTDSIPNFMNTNFRSGTIYTEFDPGNYIIRIRTAGTKTVITSDSNLNIVAGKIYTICIKGLLNGSGNFALSTVLISDN</sequence>
<feature type="signal peptide" evidence="1">
    <location>
        <begin position="1"/>
        <end position="31"/>
    </location>
</feature>
<dbReference type="InterPro" id="IPR025510">
    <property type="entry name" value="DUF4397"/>
</dbReference>
<dbReference type="EMBL" id="SWBP01000006">
    <property type="protein sequence ID" value="TKB95989.1"/>
    <property type="molecule type" value="Genomic_DNA"/>
</dbReference>
<proteinExistence type="predicted"/>
<dbReference type="Pfam" id="PF14344">
    <property type="entry name" value="DUF4397"/>
    <property type="match status" value="1"/>
</dbReference>
<evidence type="ECO:0000259" key="2">
    <source>
        <dbReference type="Pfam" id="PF14344"/>
    </source>
</evidence>
<accession>A0A4U1BTR1</accession>
<evidence type="ECO:0000313" key="4">
    <source>
        <dbReference type="Proteomes" id="UP000308181"/>
    </source>
</evidence>
<comment type="caution">
    <text evidence="3">The sequence shown here is derived from an EMBL/GenBank/DDBJ whole genome shotgun (WGS) entry which is preliminary data.</text>
</comment>
<dbReference type="RefSeq" id="WP_136827364.1">
    <property type="nucleotide sequence ID" value="NZ_SWBP01000006.1"/>
</dbReference>
<organism evidence="3 4">
    <name type="scientific">Pedobacter cryophilus</name>
    <dbReference type="NCBI Taxonomy" id="2571271"/>
    <lineage>
        <taxon>Bacteria</taxon>
        <taxon>Pseudomonadati</taxon>
        <taxon>Bacteroidota</taxon>
        <taxon>Sphingobacteriia</taxon>
        <taxon>Sphingobacteriales</taxon>
        <taxon>Sphingobacteriaceae</taxon>
        <taxon>Pedobacter</taxon>
    </lineage>
</organism>
<protein>
    <submittedName>
        <fullName evidence="3">DUF4397 domain-containing protein</fullName>
    </submittedName>
</protein>